<keyword evidence="2" id="KW-1133">Transmembrane helix</keyword>
<dbReference type="EMBL" id="PYBV01000001">
    <property type="protein sequence ID" value="PYC76555.1"/>
    <property type="molecule type" value="Genomic_DNA"/>
</dbReference>
<feature type="transmembrane region" description="Helical" evidence="2">
    <location>
        <begin position="113"/>
        <end position="138"/>
    </location>
</feature>
<evidence type="ECO:0000313" key="4">
    <source>
        <dbReference type="Proteomes" id="UP000248333"/>
    </source>
</evidence>
<accession>A0A318P9U9</accession>
<dbReference type="AlphaFoldDB" id="A0A318P9U9"/>
<feature type="transmembrane region" description="Helical" evidence="2">
    <location>
        <begin position="84"/>
        <end position="101"/>
    </location>
</feature>
<sequence>MTGEHVRPDSAESDRPAATASPTTMTTLWERTGGLTGLIQSSLPPTVLVISNSLWGVYPAIAAAAATGALITVLRVVRRQPLRPAFGGFVGVAVAGTLAARSGEARDFFLADIWWYCVATMILTLSILVRRPLVGVIWSAMKGAGLWWRHDRPSLRRYDIATAVLAAIFAARFVVLQGLYEQNEVGWLTFSKIAMNYPLWALALLVIVWAVRRADHRLGYCRDR</sequence>
<proteinExistence type="predicted"/>
<gene>
    <name evidence="3" type="ORF">C7C45_00780</name>
</gene>
<feature type="transmembrane region" description="Helical" evidence="2">
    <location>
        <begin position="158"/>
        <end position="177"/>
    </location>
</feature>
<evidence type="ECO:0000256" key="1">
    <source>
        <dbReference type="SAM" id="MobiDB-lite"/>
    </source>
</evidence>
<keyword evidence="2" id="KW-0472">Membrane</keyword>
<protein>
    <submittedName>
        <fullName evidence="3">DUF3159 domain-containing protein</fullName>
    </submittedName>
</protein>
<evidence type="ECO:0000313" key="3">
    <source>
        <dbReference type="EMBL" id="PYC76555.1"/>
    </source>
</evidence>
<dbReference type="Pfam" id="PF11361">
    <property type="entry name" value="DUF3159"/>
    <property type="match status" value="1"/>
</dbReference>
<dbReference type="InterPro" id="IPR016566">
    <property type="entry name" value="UCP010219"/>
</dbReference>
<comment type="caution">
    <text evidence="3">The sequence shown here is derived from an EMBL/GenBank/DDBJ whole genome shotgun (WGS) entry which is preliminary data.</text>
</comment>
<feature type="compositionally biased region" description="Basic and acidic residues" evidence="1">
    <location>
        <begin position="1"/>
        <end position="15"/>
    </location>
</feature>
<keyword evidence="2" id="KW-0812">Transmembrane</keyword>
<name>A0A318P9U9_9ACTN</name>
<keyword evidence="4" id="KW-1185">Reference proteome</keyword>
<evidence type="ECO:0000256" key="2">
    <source>
        <dbReference type="SAM" id="Phobius"/>
    </source>
</evidence>
<dbReference type="RefSeq" id="WP_110561647.1">
    <property type="nucleotide sequence ID" value="NZ_PYBV01000001.1"/>
</dbReference>
<organism evidence="3 4">
    <name type="scientific">Micromonospora arborensis</name>
    <dbReference type="NCBI Taxonomy" id="2116518"/>
    <lineage>
        <taxon>Bacteria</taxon>
        <taxon>Bacillati</taxon>
        <taxon>Actinomycetota</taxon>
        <taxon>Actinomycetes</taxon>
        <taxon>Micromonosporales</taxon>
        <taxon>Micromonosporaceae</taxon>
        <taxon>Micromonospora</taxon>
    </lineage>
</organism>
<dbReference type="OrthoDB" id="5244221at2"/>
<feature type="transmembrane region" description="Helical" evidence="2">
    <location>
        <begin position="197"/>
        <end position="214"/>
    </location>
</feature>
<dbReference type="Proteomes" id="UP000248333">
    <property type="component" value="Unassembled WGS sequence"/>
</dbReference>
<reference evidence="3 4" key="1">
    <citation type="submission" date="2018-03" db="EMBL/GenBank/DDBJ databases">
        <title>Bioinformatic expansion and discovery of thiopeptide antibiotics.</title>
        <authorList>
            <person name="Schwalen C.J."/>
            <person name="Hudson G.A."/>
            <person name="Mitchell D.A."/>
        </authorList>
    </citation>
    <scope>NUCLEOTIDE SEQUENCE [LARGE SCALE GENOMIC DNA]</scope>
    <source>
        <strain evidence="3 4">NRRL 8041</strain>
    </source>
</reference>
<feature type="region of interest" description="Disordered" evidence="1">
    <location>
        <begin position="1"/>
        <end position="23"/>
    </location>
</feature>
<feature type="transmembrane region" description="Helical" evidence="2">
    <location>
        <begin position="55"/>
        <end position="77"/>
    </location>
</feature>